<reference evidence="7 8" key="1">
    <citation type="submission" date="2020-07" db="EMBL/GenBank/DDBJ databases">
        <title>Genomic Encyclopedia of Archaeal and Bacterial Type Strains, Phase II (KMG-II): from individual species to whole genera.</title>
        <authorList>
            <person name="Goeker M."/>
        </authorList>
    </citation>
    <scope>NUCLEOTIDE SEQUENCE [LARGE SCALE GENOMIC DNA]</scope>
    <source>
        <strain evidence="7 8">DSM 21226</strain>
    </source>
</reference>
<feature type="region of interest" description="Disordered" evidence="5">
    <location>
        <begin position="3321"/>
        <end position="3344"/>
    </location>
</feature>
<organism evidence="7 8">
    <name type="scientific">Sphaerotilus montanus</name>
    <dbReference type="NCBI Taxonomy" id="522889"/>
    <lineage>
        <taxon>Bacteria</taxon>
        <taxon>Pseudomonadati</taxon>
        <taxon>Pseudomonadota</taxon>
        <taxon>Betaproteobacteria</taxon>
        <taxon>Burkholderiales</taxon>
        <taxon>Sphaerotilaceae</taxon>
        <taxon>Sphaerotilus</taxon>
    </lineage>
</organism>
<dbReference type="InterPro" id="IPR038081">
    <property type="entry name" value="CalX-like_sf"/>
</dbReference>
<dbReference type="Gene3D" id="2.60.40.2030">
    <property type="match status" value="21"/>
</dbReference>
<dbReference type="PROSITE" id="PS50234">
    <property type="entry name" value="VWFA"/>
    <property type="match status" value="1"/>
</dbReference>
<protein>
    <recommendedName>
        <fullName evidence="6">VWFA domain-containing protein</fullName>
    </recommendedName>
</protein>
<evidence type="ECO:0000256" key="2">
    <source>
        <dbReference type="ARBA" id="ARBA00022737"/>
    </source>
</evidence>
<dbReference type="PANTHER" id="PTHR11878:SF65">
    <property type="entry name" value="NA_CA-EXCHANGE PROTEIN, ISOFORM G"/>
    <property type="match status" value="1"/>
</dbReference>
<keyword evidence="2" id="KW-0677">Repeat</keyword>
<dbReference type="Pfam" id="PF03160">
    <property type="entry name" value="Calx-beta"/>
    <property type="match status" value="9"/>
</dbReference>
<keyword evidence="4" id="KW-0813">Transport</keyword>
<dbReference type="Gene3D" id="3.40.50.410">
    <property type="entry name" value="von Willebrand factor, type A domain"/>
    <property type="match status" value="1"/>
</dbReference>
<dbReference type="GO" id="GO:0030001">
    <property type="term" value="P:metal ion transport"/>
    <property type="evidence" value="ECO:0007669"/>
    <property type="project" value="TreeGrafter"/>
</dbReference>
<dbReference type="InterPro" id="IPR036465">
    <property type="entry name" value="vWFA_dom_sf"/>
</dbReference>
<dbReference type="Pfam" id="PF20579">
    <property type="entry name" value="LapA"/>
    <property type="match status" value="12"/>
</dbReference>
<dbReference type="Proteomes" id="UP000518288">
    <property type="component" value="Unassembled WGS sequence"/>
</dbReference>
<feature type="region of interest" description="Disordered" evidence="5">
    <location>
        <begin position="3363"/>
        <end position="3418"/>
    </location>
</feature>
<dbReference type="Gene3D" id="2.60.40.1200">
    <property type="match status" value="1"/>
</dbReference>
<feature type="compositionally biased region" description="Basic and acidic residues" evidence="5">
    <location>
        <begin position="18"/>
        <end position="28"/>
    </location>
</feature>
<evidence type="ECO:0000313" key="8">
    <source>
        <dbReference type="Proteomes" id="UP000518288"/>
    </source>
</evidence>
<comment type="caution">
    <text evidence="7">The sequence shown here is derived from an EMBL/GenBank/DDBJ whole genome shotgun (WGS) entry which is preliminary data.</text>
</comment>
<dbReference type="InterPro" id="IPR051171">
    <property type="entry name" value="CaCA"/>
</dbReference>
<dbReference type="GO" id="GO:0007154">
    <property type="term" value="P:cell communication"/>
    <property type="evidence" value="ECO:0007669"/>
    <property type="project" value="InterPro"/>
</dbReference>
<feature type="region of interest" description="Disordered" evidence="5">
    <location>
        <begin position="1"/>
        <end position="29"/>
    </location>
</feature>
<evidence type="ECO:0000256" key="4">
    <source>
        <dbReference type="ARBA" id="ARBA00023065"/>
    </source>
</evidence>
<name>A0A7Y9U4H9_9BURK</name>
<keyword evidence="3" id="KW-0106">Calcium</keyword>
<keyword evidence="1" id="KW-0732">Signal</keyword>
<dbReference type="InterPro" id="IPR003644">
    <property type="entry name" value="Calx_beta"/>
</dbReference>
<accession>A0A7Y9U4H9</accession>
<dbReference type="SMART" id="SM00327">
    <property type="entry name" value="VWA"/>
    <property type="match status" value="1"/>
</dbReference>
<evidence type="ECO:0000256" key="1">
    <source>
        <dbReference type="ARBA" id="ARBA00022729"/>
    </source>
</evidence>
<evidence type="ECO:0000256" key="5">
    <source>
        <dbReference type="SAM" id="MobiDB-lite"/>
    </source>
</evidence>
<feature type="compositionally biased region" description="Low complexity" evidence="5">
    <location>
        <begin position="3363"/>
        <end position="3415"/>
    </location>
</feature>
<dbReference type="Pfam" id="PF17963">
    <property type="entry name" value="Big_9"/>
    <property type="match status" value="1"/>
</dbReference>
<dbReference type="GO" id="GO:0016020">
    <property type="term" value="C:membrane"/>
    <property type="evidence" value="ECO:0007669"/>
    <property type="project" value="InterPro"/>
</dbReference>
<dbReference type="EMBL" id="JACCFH010000001">
    <property type="protein sequence ID" value="NYG31963.1"/>
    <property type="molecule type" value="Genomic_DNA"/>
</dbReference>
<dbReference type="SUPFAM" id="SSF141072">
    <property type="entry name" value="CalX-like"/>
    <property type="match status" value="21"/>
</dbReference>
<gene>
    <name evidence="7" type="ORF">BDD16_000949</name>
</gene>
<dbReference type="CDD" id="cd00198">
    <property type="entry name" value="vWFA"/>
    <property type="match status" value="1"/>
</dbReference>
<evidence type="ECO:0000256" key="3">
    <source>
        <dbReference type="ARBA" id="ARBA00022837"/>
    </source>
</evidence>
<dbReference type="Pfam" id="PF13519">
    <property type="entry name" value="VWA_2"/>
    <property type="match status" value="1"/>
</dbReference>
<feature type="region of interest" description="Disordered" evidence="5">
    <location>
        <begin position="2762"/>
        <end position="2793"/>
    </location>
</feature>
<feature type="compositionally biased region" description="Low complexity" evidence="5">
    <location>
        <begin position="1"/>
        <end position="16"/>
    </location>
</feature>
<dbReference type="SUPFAM" id="SSF53300">
    <property type="entry name" value="vWA-like"/>
    <property type="match status" value="1"/>
</dbReference>
<keyword evidence="4" id="KW-0406">Ion transport</keyword>
<dbReference type="InterPro" id="IPR002035">
    <property type="entry name" value="VWF_A"/>
</dbReference>
<sequence length="3447" mass="343227">MPASKSAPASASVRASSGRHDTAQRNEHSTLNVHYVPARMPAGVVTGLWGSAVKRMDDGSGTPLQMGDVIHKGDVLLTTQRGIVQLTAEGKQFITTGDPGLDRLVMRLDDGELDFVTGAGAEGGEGSLQAGVVAERVIEVVSPQEYQYAYEQLHQTGEHFNGGSTGLPDGPMAVDTDIVVRLDGPTGVVEGQTAANYTVTLSHAATVDVTVTLAYAGAATAGEDFTAIPSVTIPAGQTSARFDIATIDDALAEGAEPYTVTIARAAAGEAGAASEAMTIGIDLIHATVTTTITDDAGPFGPGTPGAEDTCLVSISGPGSVVEGEVASGYTVSLSQPAVTDVVVKLTYTGTATDGADYTAVTSVTIPAGQSSATFDIATIDDALAEGTETLTVSLGEITGGGFEAIAGNPAQATVTTTITDDTGPFGPGTPGAKDTCLVSISGPGSVVEGEVASGYTVSLSQPAVTDVVVKLTYTGTATDGSDYTAVTSVTIPAGQSSATFDIATIDDALAEGTETLTVSLGEITGGGFEQITGNPTGASITTTITDDTGPFGPGTPGAEDTCLVSISGPGSVVEGEVASGYTVSLSQPAVTDVVVKLTYTGTATDGSDYTAVTSVTIPAGQSSVTFDIATIDDALAEGTETITVSLGEITGGGFEQIAGNQAGASITTSLVDDSGPRGPEDTCLVSISGPGSVIEGEVASGYTVSLSQPAATDVVVKLTYTGTATDDSDYTAVTSVTIPAGQSSVTFDIATIDDALAEGTETITVSLGEITGGGFEQIAGNPTGASITTTITDDTGPRGPEDTCLVSISGPGSVVEGEIASGYTVSLSQPAVTDVVVKLTYTGTATDGSDYTAVTSVTIPAGQSSATFDIATIDDALAEGTETLTVSLGEITGGGFEQIAGNPTGASITTTITDDTGPRGPEDTCLVSISGPGSVVEGEVASGYTVSLSQPAVTDVVVKLTYTGTATDGSDYTAVTSVTIPAGQSSATFDITTIDDALAEGTETLTVSLGEITGGGFEQIAGNPTGASITTTITDDTGPRGPEDTCLVSISGPGSVVEGEIASGYTVSLSQPAVTDVVVKLTYTGTATDGSDYTAVTSVTIPAGQSSATFDIATIDDALAEGTETLTVSLGEITGGGFEQIAGNPTGASITTTITDDTGPRGPEDTCLVSISGPGSVVEGEVASGYTVSLSQPAVTDVVVKLTYTGTATDGSDYTAVTSVTIPAGQSSATFDITTIDDALAEGTETLTVSLGEITGGGFEVIAGNPAQATVTTTITDDAGPFGPGTPGAEDTCLVSISGPGSVVEGEVASGYTVSLSQPAVTDVVVKLTYTGTATDGSDYTSVTSVTIPAGQSSATFDIPILDDALAEGPETLTVSLGEITGGGFEQIAGNPTGASITTTITDDTGPRGPEDTCLVSISGPGSVVEGEVASGYTVSLSQPAVTDVVVKLTYTGTATDGSDYTAVKEVTITAGQSSATFDIPILDDALAEGPETLTVSLGEITDGGFEQIAGNPAGASITTTITDDTGPRGPEDTCLVSISGPGSVVEGEVASGYTVSLSQPAVTDVVVKLTYTGTATDGSDYTAVKEVTITAGQSSATFDIPILDDALAEGPETLTVSLGEITGGGFEQIAGNPTGASITTTITDDTGPRGPEDTCLVSISGPGSVVEGEVASGYTVSLSQPAVTDVVVKLTYTGTATDGSDYTAVTSVTIPAGQSSATFDITTIDDALAEGTETLTVSLGEITGGSFEAIAGNPAQATVTTTITDDTGPFGPGTPGAEDTCLVSISGPGSVVEGEVASGYTVSLSQPAVTDVVVKLTYTGTATDGSDYTAVTSVTIPAGQSSATFDIATVDDAVAEGTETLTVSLGEITGGGFEQIAGNPTGASITTTITDDTGPRGPEDTCLVSISGPGSVVEGEVASGYTVSLSQPAVTDVVVKLTYTGTATDGSDYTAVTSVTIPAGQSSVTFDIATIDDALAEGTETITVSLGEITGGGFEQIAGNQAGASITTSLVDDSGPRGPEDTCLVSISGPGSVIEGEVASGYTVSLSQPAATDVVVKLTYTGTATDDSDYTAVTSVTIPAGQSSVTFDIATIDDALAEGTETITVSLGEITGGGFEQIAGNPTGASITTTITDDTGPRGPEDTCLVSISGPGSVVEGEIASGYTVSLSQPAVTDVVVKLTYTGTATDGSDYTAVTSVTIPAGQSSATFDIATIDDALAEGTETLTVSLGEITGGGFEAIAGNPAQATVTTTITDDTGPFGPEDTCLVSISGPGSVVEGEVASGYTVSLSHASTSDVVVQLSYSGTAEAGADYTKVASITIPPGVTSYSFGISTQDDALAEGTEQFSVQLGTVSGGSFEAIALDPAHASVTTCIVDDVGPLAPDTPPGTPDASDTVLVSITGPDTVVEGETSSGYVVSLSQPAVTDVVVRLVYTGTATDGADYVQTSSVTIPAGQSSTTFHLATVDDALAEGTETITVALGQISGGGFEVIAGNPAQASVTTALVDDSGPQAPGGGQPPDAHDTVLVSLTGPDTVLEGETASGYTVTLSQAARTDVQVTLSYSGTASGGADYTQVLSVTVPAGQTSASFDLATLDDALAEGTESIVVALGGISGGGFEAVLANPLATSVTTCLVDDVGPGGATPGAEDTAQVSLTGPGQVLEGEVATGYTVTLSQPAATDVVIKLNYAGTATDGADYTRVTTVTIPAGQTSARFDIATLPDAAAEGAENFTVALGAISGGGFEAIRGNPSAYAVTTTITDTAHAPTPQDDAGTVREDQPLSGNVLANDSDPDGDPLSVAGYTWGDVHHPAGSTATLPGIGTLVVEADGRYTFTPARDYAGPVPEVSCVISDGALTTVSNLTLAIEGVNDAPTLLGTRVALSEAGLPGGLPDAGTGPHATQASGTLQFSDVDSPTLHFTLEAPTGLYASGGQALVWSGDGSADHPLVGTAGGQVVLSATIDAQGRYTVELHGPLDHPVRNAEDTLTLSLGVQVSDGQSTSSATLDVTVRDDSPTPFCTARSADLSLVQNNLLITLDVSGSMGTRDGVNGETRLQSAIKSITKLIDSYDNQGEVAVRLVTFSTTGAERGDHWMSTAEAKSALASLCAGGNTNYDAALDAARGAFTDSGHLDGGHNVAYFFSDGRPNLPTGDVGIDAGEAQVWQNFLNQHEIQSYAVGLGKDVPVSALEPVSWNCVTGADDLSPLLVTSFTQLDTVLAHTVAPAISGDVVDGGLHSVTGADGGHLSDIVVNGVHHPWDPATSASDTVSFKTATGGEFTFDMETGHYTYQAPAGARADYQEVLSFTVTDRDGDTRSGQMTLSINADGSSHYDSHCAPPTPMPTEPAPSTCLSGGVLSWTLADHHTDTSACTTGSSTTTSGSGDGGLHLSDVLGSGSHDTLSSWSGPTCSPSPSSGSTLTAGGGDCLSGGSTVDAQLAQTLIQQPIDALHGC</sequence>
<dbReference type="SMART" id="SM00237">
    <property type="entry name" value="Calx_beta"/>
    <property type="match status" value="21"/>
</dbReference>
<dbReference type="PANTHER" id="PTHR11878">
    <property type="entry name" value="SODIUM/CALCIUM EXCHANGER"/>
    <property type="match status" value="1"/>
</dbReference>
<proteinExistence type="predicted"/>
<keyword evidence="8" id="KW-1185">Reference proteome</keyword>
<dbReference type="RefSeq" id="WP_179632905.1">
    <property type="nucleotide sequence ID" value="NZ_JACCFH010000001.1"/>
</dbReference>
<evidence type="ECO:0000313" key="7">
    <source>
        <dbReference type="EMBL" id="NYG31963.1"/>
    </source>
</evidence>
<dbReference type="InterPro" id="IPR046779">
    <property type="entry name" value="LapA_adhesin_dom"/>
</dbReference>
<feature type="domain" description="VWFA" evidence="6">
    <location>
        <begin position="3029"/>
        <end position="3218"/>
    </location>
</feature>
<evidence type="ECO:0000259" key="6">
    <source>
        <dbReference type="PROSITE" id="PS50234"/>
    </source>
</evidence>